<dbReference type="PROSITE" id="PS51192">
    <property type="entry name" value="HELICASE_ATP_BIND_1"/>
    <property type="match status" value="1"/>
</dbReference>
<dbReference type="InterPro" id="IPR038718">
    <property type="entry name" value="SNF2-like_sf"/>
</dbReference>
<sequence>MPPAVEDSWRETAKEHFRLDNCDIITNGSLHKIRHPDKYDLIIVDEAHKFRNDTAEAFDELQRLCKCPTRRVLPDGSCATKRVILVSATPLNNRPDDIRNLISLFQDLKDSTLAVANLQHFFARCQKAY</sequence>
<protein>
    <recommendedName>
        <fullName evidence="1">Helicase ATP-binding domain-containing protein</fullName>
    </recommendedName>
</protein>
<dbReference type="InterPro" id="IPR027417">
    <property type="entry name" value="P-loop_NTPase"/>
</dbReference>
<evidence type="ECO:0000313" key="2">
    <source>
        <dbReference type="EMBL" id="MPM90137.1"/>
    </source>
</evidence>
<dbReference type="InterPro" id="IPR014001">
    <property type="entry name" value="Helicase_ATP-bd"/>
</dbReference>
<proteinExistence type="predicted"/>
<dbReference type="Gene3D" id="3.40.50.10810">
    <property type="entry name" value="Tandem AAA-ATPase domain"/>
    <property type="match status" value="1"/>
</dbReference>
<organism evidence="2">
    <name type="scientific">bioreactor metagenome</name>
    <dbReference type="NCBI Taxonomy" id="1076179"/>
    <lineage>
        <taxon>unclassified sequences</taxon>
        <taxon>metagenomes</taxon>
        <taxon>ecological metagenomes</taxon>
    </lineage>
</organism>
<dbReference type="EMBL" id="VSSQ01037447">
    <property type="protein sequence ID" value="MPM90137.1"/>
    <property type="molecule type" value="Genomic_DNA"/>
</dbReference>
<accession>A0A645DLH2</accession>
<gene>
    <name evidence="2" type="ORF">SDC9_137254</name>
</gene>
<comment type="caution">
    <text evidence="2">The sequence shown here is derived from an EMBL/GenBank/DDBJ whole genome shotgun (WGS) entry which is preliminary data.</text>
</comment>
<name>A0A645DLH2_9ZZZZ</name>
<evidence type="ECO:0000259" key="1">
    <source>
        <dbReference type="PROSITE" id="PS51192"/>
    </source>
</evidence>
<dbReference type="SUPFAM" id="SSF52540">
    <property type="entry name" value="P-loop containing nucleoside triphosphate hydrolases"/>
    <property type="match status" value="1"/>
</dbReference>
<feature type="domain" description="Helicase ATP-binding" evidence="1">
    <location>
        <begin position="1"/>
        <end position="108"/>
    </location>
</feature>
<dbReference type="AlphaFoldDB" id="A0A645DLH2"/>
<reference evidence="2" key="1">
    <citation type="submission" date="2019-08" db="EMBL/GenBank/DDBJ databases">
        <authorList>
            <person name="Kucharzyk K."/>
            <person name="Murdoch R.W."/>
            <person name="Higgins S."/>
            <person name="Loffler F."/>
        </authorList>
    </citation>
    <scope>NUCLEOTIDE SEQUENCE</scope>
</reference>